<dbReference type="PANTHER" id="PTHR11895:SF171">
    <property type="entry name" value="AMIDASE DOMAIN-CONTAINING PROTEIN"/>
    <property type="match status" value="1"/>
</dbReference>
<dbReference type="PANTHER" id="PTHR11895">
    <property type="entry name" value="TRANSAMIDASE"/>
    <property type="match status" value="1"/>
</dbReference>
<evidence type="ECO:0000313" key="2">
    <source>
        <dbReference type="EMBL" id="KAJ9157590.1"/>
    </source>
</evidence>
<sequence length="489" mass="51605">MSVFFSSDIEPQNVTLQDLRGAAARKKLTISEKDEGDYLNLLRAADAAVRHVAELPKYTPPSLLPSSVPGYKRLSTEENLLNAWSHKAVASDAAPTSGALADRTVAFKDNISVAGLPITCGTFPEFVSGNGAYPISTVNASVVSRVIEAGGTIAGTATSLLAAQAVRKWRERNKITATEGEVSEELGVDLAIGGDQGGSIRLPCAFSGIYGLKPTHGLIPYTGIASLHPLIDHCGPMANSVADIALLLSVLAGYDGLDPRMTPESPLKKQVEDYTANLQSQIDERAAAGKWNPGAAGSGLRVGLIKEAWEVPGLNPEIGKLVKDAAMRFSALGATLQEVSIPLHKEGPIIWTAATRASMAGFAFANAPPPLLSYSLPELEPPEPTQRWLDLLSHHNPAAPNVLLAGEYLNKRHPPVTTAKAMAHVLELRAAYDAALQDFDVLVLPANLTVAPKHPPEGFGVMERIQLAAGNTANTSAVWEVGGLGLDTP</sequence>
<evidence type="ECO:0000313" key="3">
    <source>
        <dbReference type="Proteomes" id="UP001174694"/>
    </source>
</evidence>
<dbReference type="Pfam" id="PF01425">
    <property type="entry name" value="Amidase"/>
    <property type="match status" value="1"/>
</dbReference>
<dbReference type="EMBL" id="JANBVO010000001">
    <property type="protein sequence ID" value="KAJ9157590.1"/>
    <property type="molecule type" value="Genomic_DNA"/>
</dbReference>
<organism evidence="2 3">
    <name type="scientific">Pleurostoma richardsiae</name>
    <dbReference type="NCBI Taxonomy" id="41990"/>
    <lineage>
        <taxon>Eukaryota</taxon>
        <taxon>Fungi</taxon>
        <taxon>Dikarya</taxon>
        <taxon>Ascomycota</taxon>
        <taxon>Pezizomycotina</taxon>
        <taxon>Sordariomycetes</taxon>
        <taxon>Sordariomycetidae</taxon>
        <taxon>Calosphaeriales</taxon>
        <taxon>Pleurostomataceae</taxon>
        <taxon>Pleurostoma</taxon>
    </lineage>
</organism>
<comment type="caution">
    <text evidence="2">The sequence shown here is derived from an EMBL/GenBank/DDBJ whole genome shotgun (WGS) entry which is preliminary data.</text>
</comment>
<dbReference type="SUPFAM" id="SSF75304">
    <property type="entry name" value="Amidase signature (AS) enzymes"/>
    <property type="match status" value="1"/>
</dbReference>
<dbReference type="InterPro" id="IPR000120">
    <property type="entry name" value="Amidase"/>
</dbReference>
<gene>
    <name evidence="2" type="ORF">NKR23_g225</name>
</gene>
<name>A0AA38S7C2_9PEZI</name>
<feature type="domain" description="Amidase" evidence="1">
    <location>
        <begin position="187"/>
        <end position="454"/>
    </location>
</feature>
<dbReference type="GO" id="GO:0003824">
    <property type="term" value="F:catalytic activity"/>
    <property type="evidence" value="ECO:0007669"/>
    <property type="project" value="InterPro"/>
</dbReference>
<dbReference type="Gene3D" id="3.90.1300.10">
    <property type="entry name" value="Amidase signature (AS) domain"/>
    <property type="match status" value="2"/>
</dbReference>
<dbReference type="Proteomes" id="UP001174694">
    <property type="component" value="Unassembled WGS sequence"/>
</dbReference>
<accession>A0AA38S7C2</accession>
<dbReference type="InterPro" id="IPR036928">
    <property type="entry name" value="AS_sf"/>
</dbReference>
<dbReference type="InterPro" id="IPR023631">
    <property type="entry name" value="Amidase_dom"/>
</dbReference>
<dbReference type="AlphaFoldDB" id="A0AA38S7C2"/>
<keyword evidence="3" id="KW-1185">Reference proteome</keyword>
<protein>
    <submittedName>
        <fullName evidence="2">Amidase</fullName>
    </submittedName>
</protein>
<reference evidence="2" key="1">
    <citation type="submission" date="2022-07" db="EMBL/GenBank/DDBJ databases">
        <title>Fungi with potential for degradation of polypropylene.</title>
        <authorList>
            <person name="Gostincar C."/>
        </authorList>
    </citation>
    <scope>NUCLEOTIDE SEQUENCE</scope>
    <source>
        <strain evidence="2">EXF-13308</strain>
    </source>
</reference>
<proteinExistence type="predicted"/>
<evidence type="ECO:0000259" key="1">
    <source>
        <dbReference type="Pfam" id="PF01425"/>
    </source>
</evidence>